<proteinExistence type="predicted"/>
<feature type="domain" description="ATP-grasp" evidence="2">
    <location>
        <begin position="133"/>
        <end position="311"/>
    </location>
</feature>
<dbReference type="AlphaFoldDB" id="A0A2W5TA39"/>
<dbReference type="Proteomes" id="UP000249061">
    <property type="component" value="Unassembled WGS sequence"/>
</dbReference>
<evidence type="ECO:0000256" key="1">
    <source>
        <dbReference type="PROSITE-ProRule" id="PRU00409"/>
    </source>
</evidence>
<accession>A0A2W5TA39</accession>
<dbReference type="PANTHER" id="PTHR21621:SF0">
    <property type="entry name" value="BETA-CITRYLGLUTAMATE SYNTHASE B-RELATED"/>
    <property type="match status" value="1"/>
</dbReference>
<dbReference type="EMBL" id="QFQP01000012">
    <property type="protein sequence ID" value="PZR12359.1"/>
    <property type="molecule type" value="Genomic_DNA"/>
</dbReference>
<dbReference type="PROSITE" id="PS50975">
    <property type="entry name" value="ATP_GRASP"/>
    <property type="match status" value="1"/>
</dbReference>
<evidence type="ECO:0000259" key="2">
    <source>
        <dbReference type="PROSITE" id="PS50975"/>
    </source>
</evidence>
<dbReference type="GO" id="GO:0018169">
    <property type="term" value="F:ribosomal S6-glutamic acid ligase activity"/>
    <property type="evidence" value="ECO:0007669"/>
    <property type="project" value="TreeGrafter"/>
</dbReference>
<protein>
    <recommendedName>
        <fullName evidence="2">ATP-grasp domain-containing protein</fullName>
    </recommendedName>
</protein>
<dbReference type="GO" id="GO:0005737">
    <property type="term" value="C:cytoplasm"/>
    <property type="evidence" value="ECO:0007669"/>
    <property type="project" value="TreeGrafter"/>
</dbReference>
<dbReference type="InterPro" id="IPR013651">
    <property type="entry name" value="ATP-grasp_RimK-type"/>
</dbReference>
<dbReference type="GO" id="GO:0046872">
    <property type="term" value="F:metal ion binding"/>
    <property type="evidence" value="ECO:0007669"/>
    <property type="project" value="InterPro"/>
</dbReference>
<reference evidence="3 4" key="1">
    <citation type="submission" date="2017-08" db="EMBL/GenBank/DDBJ databases">
        <title>Infants hospitalized years apart are colonized by the same room-sourced microbial strains.</title>
        <authorList>
            <person name="Brooks B."/>
            <person name="Olm M.R."/>
            <person name="Firek B.A."/>
            <person name="Baker R."/>
            <person name="Thomas B.C."/>
            <person name="Morowitz M.J."/>
            <person name="Banfield J.F."/>
        </authorList>
    </citation>
    <scope>NUCLEOTIDE SEQUENCE [LARGE SCALE GENOMIC DNA]</scope>
    <source>
        <strain evidence="3">S2_003_000_R2_14</strain>
    </source>
</reference>
<dbReference type="GO" id="GO:0009432">
    <property type="term" value="P:SOS response"/>
    <property type="evidence" value="ECO:0007669"/>
    <property type="project" value="TreeGrafter"/>
</dbReference>
<dbReference type="Gene3D" id="3.30.470.20">
    <property type="entry name" value="ATP-grasp fold, B domain"/>
    <property type="match status" value="1"/>
</dbReference>
<organism evidence="3 4">
    <name type="scientific">Archangium gephyra</name>
    <dbReference type="NCBI Taxonomy" id="48"/>
    <lineage>
        <taxon>Bacteria</taxon>
        <taxon>Pseudomonadati</taxon>
        <taxon>Myxococcota</taxon>
        <taxon>Myxococcia</taxon>
        <taxon>Myxococcales</taxon>
        <taxon>Cystobacterineae</taxon>
        <taxon>Archangiaceae</taxon>
        <taxon>Archangium</taxon>
    </lineage>
</organism>
<keyword evidence="1" id="KW-0547">Nucleotide-binding</keyword>
<gene>
    <name evidence="3" type="ORF">DI536_15770</name>
</gene>
<comment type="caution">
    <text evidence="3">The sequence shown here is derived from an EMBL/GenBank/DDBJ whole genome shotgun (WGS) entry which is preliminary data.</text>
</comment>
<name>A0A2W5TA39_9BACT</name>
<dbReference type="GO" id="GO:0005524">
    <property type="term" value="F:ATP binding"/>
    <property type="evidence" value="ECO:0007669"/>
    <property type="project" value="UniProtKB-UniRule"/>
</dbReference>
<evidence type="ECO:0000313" key="3">
    <source>
        <dbReference type="EMBL" id="PZR12359.1"/>
    </source>
</evidence>
<dbReference type="InterPro" id="IPR011761">
    <property type="entry name" value="ATP-grasp"/>
</dbReference>
<sequence length="316" mass="35023">MKVGIFGTDDDPQVHAVAKELRALGAEDVLIRADALSEGLPLSNLDGKFIYRGLDTTELEGFYLRSIPAPYAPSMEDANGDVVLYDDWFVRYMHDRERASFYVAWLLSLQQRGVRLVNPPHAASVLQYKPFQLDALRSVGATVPKTLISNDPVAIRAFKQQVGDVIFKPVMGGAITQRLEGEALERLEDVRASPVIFQETIGGDDLRVMLAGNDVVSCVAIRTPEQHLDFRDDPFYSGGQATYEEVTLPDAVIEQCRKAARLCGLAFAGIDIKRSPDGRWVFLELNSSPIYLDVEWKLGHPISRAVAELVVGTRTF</sequence>
<dbReference type="Pfam" id="PF08443">
    <property type="entry name" value="RimK"/>
    <property type="match status" value="1"/>
</dbReference>
<evidence type="ECO:0000313" key="4">
    <source>
        <dbReference type="Proteomes" id="UP000249061"/>
    </source>
</evidence>
<keyword evidence="1" id="KW-0067">ATP-binding</keyword>
<dbReference type="SUPFAM" id="SSF56059">
    <property type="entry name" value="Glutathione synthetase ATP-binding domain-like"/>
    <property type="match status" value="1"/>
</dbReference>
<dbReference type="PANTHER" id="PTHR21621">
    <property type="entry name" value="RIBOSOMAL PROTEIN S6 MODIFICATION PROTEIN"/>
    <property type="match status" value="1"/>
</dbReference>